<sequence>MKTKKIWANFSVRDLQRSTKFYTQLGFKPNGSSDQLTSFFFGDENFIIHFFLKDVLEPAMKGPITDTSSGNEIIFTLSADSKQEVNDWEKQVQQAGGTIVSKPEAFGAGYYGFVFADPDGHKFNVFYM</sequence>
<reference evidence="2 3" key="1">
    <citation type="submission" date="2018-06" db="EMBL/GenBank/DDBJ databases">
        <title>Genomic Encyclopedia of Archaeal and Bacterial Type Strains, Phase II (KMG-II): from individual species to whole genera.</title>
        <authorList>
            <person name="Goeker M."/>
        </authorList>
    </citation>
    <scope>NUCLEOTIDE SEQUENCE [LARGE SCALE GENOMIC DNA]</scope>
    <source>
        <strain evidence="2 3">DSM 27372</strain>
    </source>
</reference>
<dbReference type="PANTHER" id="PTHR36503">
    <property type="entry name" value="BLR2520 PROTEIN"/>
    <property type="match status" value="1"/>
</dbReference>
<proteinExistence type="predicted"/>
<gene>
    <name evidence="2" type="ORF">B0O44_101900</name>
</gene>
<dbReference type="Gene3D" id="3.10.180.10">
    <property type="entry name" value="2,3-Dihydroxybiphenyl 1,2-Dioxygenase, domain 1"/>
    <property type="match status" value="1"/>
</dbReference>
<dbReference type="InterPro" id="IPR029068">
    <property type="entry name" value="Glyas_Bleomycin-R_OHBP_Dase"/>
</dbReference>
<dbReference type="Proteomes" id="UP000248198">
    <property type="component" value="Unassembled WGS sequence"/>
</dbReference>
<feature type="domain" description="VOC" evidence="1">
    <location>
        <begin position="4"/>
        <end position="128"/>
    </location>
</feature>
<evidence type="ECO:0000259" key="1">
    <source>
        <dbReference type="PROSITE" id="PS51819"/>
    </source>
</evidence>
<dbReference type="OrthoDB" id="669651at2"/>
<dbReference type="InterPro" id="IPR004360">
    <property type="entry name" value="Glyas_Fos-R_dOase_dom"/>
</dbReference>
<accession>A0A318UQR7</accession>
<organism evidence="2 3">
    <name type="scientific">Pedobacter nutrimenti</name>
    <dbReference type="NCBI Taxonomy" id="1241337"/>
    <lineage>
        <taxon>Bacteria</taxon>
        <taxon>Pseudomonadati</taxon>
        <taxon>Bacteroidota</taxon>
        <taxon>Sphingobacteriia</taxon>
        <taxon>Sphingobacteriales</taxon>
        <taxon>Sphingobacteriaceae</taxon>
        <taxon>Pedobacter</taxon>
    </lineage>
</organism>
<dbReference type="RefSeq" id="WP_110827457.1">
    <property type="nucleotide sequence ID" value="NZ_QKLU01000001.1"/>
</dbReference>
<dbReference type="Pfam" id="PF00903">
    <property type="entry name" value="Glyoxalase"/>
    <property type="match status" value="1"/>
</dbReference>
<keyword evidence="3" id="KW-1185">Reference proteome</keyword>
<evidence type="ECO:0000313" key="3">
    <source>
        <dbReference type="Proteomes" id="UP000248198"/>
    </source>
</evidence>
<dbReference type="EMBL" id="QKLU01000001">
    <property type="protein sequence ID" value="PYF77418.1"/>
    <property type="molecule type" value="Genomic_DNA"/>
</dbReference>
<evidence type="ECO:0000313" key="2">
    <source>
        <dbReference type="EMBL" id="PYF77418.1"/>
    </source>
</evidence>
<name>A0A318UQR7_9SPHI</name>
<protein>
    <recommendedName>
        <fullName evidence="1">VOC domain-containing protein</fullName>
    </recommendedName>
</protein>
<dbReference type="PANTHER" id="PTHR36503:SF2">
    <property type="entry name" value="BLR2408 PROTEIN"/>
    <property type="match status" value="1"/>
</dbReference>
<dbReference type="PROSITE" id="PS51819">
    <property type="entry name" value="VOC"/>
    <property type="match status" value="1"/>
</dbReference>
<dbReference type="InterPro" id="IPR037523">
    <property type="entry name" value="VOC_core"/>
</dbReference>
<dbReference type="SUPFAM" id="SSF54593">
    <property type="entry name" value="Glyoxalase/Bleomycin resistance protein/Dihydroxybiphenyl dioxygenase"/>
    <property type="match status" value="1"/>
</dbReference>
<comment type="caution">
    <text evidence="2">The sequence shown here is derived from an EMBL/GenBank/DDBJ whole genome shotgun (WGS) entry which is preliminary data.</text>
</comment>
<dbReference type="AlphaFoldDB" id="A0A318UQR7"/>